<dbReference type="InterPro" id="IPR051791">
    <property type="entry name" value="Pra-immunoreactive"/>
</dbReference>
<name>D2UFC7_XANAP</name>
<feature type="transmembrane region" description="Helical" evidence="6">
    <location>
        <begin position="160"/>
        <end position="190"/>
    </location>
</feature>
<dbReference type="Proteomes" id="UP000001890">
    <property type="component" value="Chromosome"/>
</dbReference>
<feature type="transmembrane region" description="Helical" evidence="6">
    <location>
        <begin position="123"/>
        <end position="140"/>
    </location>
</feature>
<dbReference type="InterPro" id="IPR035445">
    <property type="entry name" value="GYF-like_dom_sf"/>
</dbReference>
<dbReference type="InterPro" id="IPR025640">
    <property type="entry name" value="GYF_2"/>
</dbReference>
<evidence type="ECO:0000256" key="5">
    <source>
        <dbReference type="ARBA" id="ARBA00023136"/>
    </source>
</evidence>
<feature type="transmembrane region" description="Helical" evidence="6">
    <location>
        <begin position="285"/>
        <end position="307"/>
    </location>
</feature>
<dbReference type="KEGG" id="xal:XALC_2610"/>
<dbReference type="Pfam" id="PF14237">
    <property type="entry name" value="GYF_2"/>
    <property type="match status" value="1"/>
</dbReference>
<comment type="subcellular location">
    <subcellularLocation>
        <location evidence="1">Cell membrane</location>
        <topology evidence="1">Multi-pass membrane protein</topology>
    </subcellularLocation>
</comment>
<dbReference type="AlphaFoldDB" id="D2UFC7"/>
<evidence type="ECO:0000313" key="10">
    <source>
        <dbReference type="Proteomes" id="UP000001890"/>
    </source>
</evidence>
<evidence type="ECO:0000256" key="4">
    <source>
        <dbReference type="ARBA" id="ARBA00022989"/>
    </source>
</evidence>
<dbReference type="PATRIC" id="fig|29447.3.peg.2568"/>
<keyword evidence="2" id="KW-1003">Cell membrane</keyword>
<dbReference type="STRING" id="380358.XALC_2610"/>
<dbReference type="SUPFAM" id="SSF55277">
    <property type="entry name" value="GYF domain"/>
    <property type="match status" value="1"/>
</dbReference>
<organism evidence="9 10">
    <name type="scientific">Xanthomonas albilineans (strain GPE PC73 / CFBP 7063)</name>
    <dbReference type="NCBI Taxonomy" id="380358"/>
    <lineage>
        <taxon>Bacteria</taxon>
        <taxon>Pseudomonadati</taxon>
        <taxon>Pseudomonadota</taxon>
        <taxon>Gammaproteobacteria</taxon>
        <taxon>Lysobacterales</taxon>
        <taxon>Lysobacteraceae</taxon>
        <taxon>Xanthomonas</taxon>
    </lineage>
</organism>
<protein>
    <submittedName>
        <fullName evidence="9">Putative rdd-family protein</fullName>
    </submittedName>
</protein>
<proteinExistence type="predicted"/>
<dbReference type="PANTHER" id="PTHR36115:SF6">
    <property type="entry name" value="PROLINE-RICH ANTIGEN HOMOLOG"/>
    <property type="match status" value="1"/>
</dbReference>
<keyword evidence="5 6" id="KW-0472">Membrane</keyword>
<evidence type="ECO:0000256" key="3">
    <source>
        <dbReference type="ARBA" id="ARBA00022692"/>
    </source>
</evidence>
<dbReference type="EMBL" id="FP565176">
    <property type="protein sequence ID" value="CBA17088.1"/>
    <property type="molecule type" value="Genomic_DNA"/>
</dbReference>
<keyword evidence="3 6" id="KW-0812">Transmembrane</keyword>
<feature type="transmembrane region" description="Helical" evidence="6">
    <location>
        <begin position="233"/>
        <end position="253"/>
    </location>
</feature>
<feature type="domain" description="RDD" evidence="7">
    <location>
        <begin position="109"/>
        <end position="264"/>
    </location>
</feature>
<accession>D2UFC7</accession>
<evidence type="ECO:0000256" key="1">
    <source>
        <dbReference type="ARBA" id="ARBA00004651"/>
    </source>
</evidence>
<keyword evidence="4 6" id="KW-1133">Transmembrane helix</keyword>
<gene>
    <name evidence="9" type="ordered locus">XALc_2610</name>
</gene>
<dbReference type="OrthoDB" id="9793824at2"/>
<reference evidence="9 10" key="1">
    <citation type="journal article" date="2009" name="BMC Genomics">
        <title>The complete genome sequence of Xanthomonas albilineans provides new insights into the reductive genome evolution of the xylem-limited Xanthomonadaceae.</title>
        <authorList>
            <person name="Pieretti I."/>
            <person name="Royer M."/>
            <person name="Barbe V."/>
            <person name="Carrere S."/>
            <person name="Koebnik R."/>
            <person name="Cociancich S."/>
            <person name="Couloux A."/>
            <person name="Darrasse A."/>
            <person name="Gouzy J."/>
            <person name="Jacques M.A."/>
            <person name="Lauber E."/>
            <person name="Manceau C."/>
            <person name="Mangenot S."/>
            <person name="Poussier S."/>
            <person name="Segurens B."/>
            <person name="Szurek B."/>
            <person name="Verdier V."/>
            <person name="Arlat M."/>
            <person name="Rott P."/>
        </authorList>
    </citation>
    <scope>NUCLEOTIDE SEQUENCE [LARGE SCALE GENOMIC DNA]</scope>
    <source>
        <strain evidence="10">GPE PC73 / CFBP 7063</strain>
    </source>
</reference>
<dbReference type="eggNOG" id="COG1714">
    <property type="taxonomic scope" value="Bacteria"/>
</dbReference>
<keyword evidence="10" id="KW-1185">Reference proteome</keyword>
<evidence type="ECO:0000259" key="7">
    <source>
        <dbReference type="Pfam" id="PF06271"/>
    </source>
</evidence>
<evidence type="ECO:0000313" key="9">
    <source>
        <dbReference type="EMBL" id="CBA17088.1"/>
    </source>
</evidence>
<dbReference type="Gene3D" id="3.30.1490.40">
    <property type="match status" value="1"/>
</dbReference>
<dbReference type="PANTHER" id="PTHR36115">
    <property type="entry name" value="PROLINE-RICH ANTIGEN HOMOLOG-RELATED"/>
    <property type="match status" value="1"/>
</dbReference>
<evidence type="ECO:0000256" key="6">
    <source>
        <dbReference type="SAM" id="Phobius"/>
    </source>
</evidence>
<evidence type="ECO:0000256" key="2">
    <source>
        <dbReference type="ARBA" id="ARBA00022475"/>
    </source>
</evidence>
<evidence type="ECO:0000259" key="8">
    <source>
        <dbReference type="Pfam" id="PF14237"/>
    </source>
</evidence>
<feature type="domain" description="GYF" evidence="8">
    <location>
        <begin position="4"/>
        <end position="51"/>
    </location>
</feature>
<dbReference type="InterPro" id="IPR010432">
    <property type="entry name" value="RDD"/>
</dbReference>
<dbReference type="GO" id="GO:0005886">
    <property type="term" value="C:plasma membrane"/>
    <property type="evidence" value="ECO:0007669"/>
    <property type="project" value="UniProtKB-SubCell"/>
</dbReference>
<sequence length="310" mass="33837">MSEWYYADASQQQHGPMSATDLQQSFQRGEIGLSTMVWRDDLSAWRKLSECVEELGLKEAPPATPGADQAPAAALAASEPAMAQSRCATPSAVLNSDSHLVTVDEVVQAGFWKRVAAHLIDNLLISIVASCITHSIWAPLEHGELLDSCPSGEASVIEIILIFPVIGCLLGLVQIAIAWGLCLIFSWPLLGAIYFGICHRFTRQATLGKMAVGIKVVRSDGSYITFARSIGRYFGFLLSSMTIGIGFLIAAFTRRKQALHDMLCDTLVVDKWAYTDHPERQRHNLGAVIIVILALIGILIVVMPLLMMML</sequence>
<dbReference type="Pfam" id="PF06271">
    <property type="entry name" value="RDD"/>
    <property type="match status" value="1"/>
</dbReference>